<dbReference type="EMBL" id="JAGXOE010000144">
    <property type="protein sequence ID" value="MBS4104307.1"/>
    <property type="molecule type" value="Genomic_DNA"/>
</dbReference>
<keyword evidence="2" id="KW-1185">Reference proteome</keyword>
<accession>A0ABS5NKE9</accession>
<organism evidence="1 2">
    <name type="scientific">Tsukamurella paurometabola</name>
    <name type="common">Corynebacterium paurometabolum</name>
    <dbReference type="NCBI Taxonomy" id="2061"/>
    <lineage>
        <taxon>Bacteria</taxon>
        <taxon>Bacillati</taxon>
        <taxon>Actinomycetota</taxon>
        <taxon>Actinomycetes</taxon>
        <taxon>Mycobacteriales</taxon>
        <taxon>Tsukamurellaceae</taxon>
        <taxon>Tsukamurella</taxon>
    </lineage>
</organism>
<sequence length="111" mass="12265">MSTIGPSTIHYPDAPFVLPLTVHLLRHLQDVGAATPAELSVLYGVKVKAAVEALHGQPWAIHKLTEQRMAVYTMAEAFADVTYSITDYGRDLLRWHDLGVNDGPHFQDGIE</sequence>
<protein>
    <submittedName>
        <fullName evidence="1">Uncharacterized protein</fullName>
    </submittedName>
</protein>
<dbReference type="RefSeq" id="WP_212555366.1">
    <property type="nucleotide sequence ID" value="NZ_JAGXOE010000144.1"/>
</dbReference>
<comment type="caution">
    <text evidence="1">The sequence shown here is derived from an EMBL/GenBank/DDBJ whole genome shotgun (WGS) entry which is preliminary data.</text>
</comment>
<gene>
    <name evidence="1" type="ORF">KFZ73_24140</name>
</gene>
<dbReference type="Proteomes" id="UP000676853">
    <property type="component" value="Unassembled WGS sequence"/>
</dbReference>
<name>A0ABS5NKE9_TSUPA</name>
<reference evidence="1 2" key="1">
    <citation type="submission" date="2021-04" db="EMBL/GenBank/DDBJ databases">
        <title>Whole genome sequence analysis of a thiophenic sulfur metabolizing bacteria.</title>
        <authorList>
            <person name="Akhtar N."/>
            <person name="Akram J."/>
            <person name="Aslam A."/>
        </authorList>
    </citation>
    <scope>NUCLEOTIDE SEQUENCE [LARGE SCALE GENOMIC DNA]</scope>
    <source>
        <strain evidence="1 2">3OW</strain>
    </source>
</reference>
<evidence type="ECO:0000313" key="2">
    <source>
        <dbReference type="Proteomes" id="UP000676853"/>
    </source>
</evidence>
<proteinExistence type="predicted"/>
<evidence type="ECO:0000313" key="1">
    <source>
        <dbReference type="EMBL" id="MBS4104307.1"/>
    </source>
</evidence>